<evidence type="ECO:0000259" key="6">
    <source>
        <dbReference type="Pfam" id="PF10189"/>
    </source>
</evidence>
<feature type="domain" description="Ints3-like C-terminal" evidence="7">
    <location>
        <begin position="772"/>
        <end position="937"/>
    </location>
</feature>
<feature type="domain" description="Integrator complex subunit 3 N-terminal" evidence="6">
    <location>
        <begin position="44"/>
        <end position="454"/>
    </location>
</feature>
<evidence type="ECO:0000256" key="3">
    <source>
        <dbReference type="ARBA" id="ARBA00006130"/>
    </source>
</evidence>
<comment type="similarity">
    <text evidence="3">Belongs to the Integrator subunit 3 family.</text>
</comment>
<dbReference type="InterPro" id="IPR056518">
    <property type="entry name" value="HEAT_Ints3_C"/>
</dbReference>
<keyword evidence="5" id="KW-0539">Nucleus</keyword>
<comment type="subcellular location">
    <subcellularLocation>
        <location evidence="2">Cytoplasm</location>
    </subcellularLocation>
    <subcellularLocation>
        <location evidence="1">Nucleus</location>
    </subcellularLocation>
</comment>
<dbReference type="Pfam" id="PF10189">
    <property type="entry name" value="Ints3_N"/>
    <property type="match status" value="1"/>
</dbReference>
<accession>A0A9Q1GUD1</accession>
<organism evidence="8 9">
    <name type="scientific">Carnegiea gigantea</name>
    <dbReference type="NCBI Taxonomy" id="171969"/>
    <lineage>
        <taxon>Eukaryota</taxon>
        <taxon>Viridiplantae</taxon>
        <taxon>Streptophyta</taxon>
        <taxon>Embryophyta</taxon>
        <taxon>Tracheophyta</taxon>
        <taxon>Spermatophyta</taxon>
        <taxon>Magnoliopsida</taxon>
        <taxon>eudicotyledons</taxon>
        <taxon>Gunneridae</taxon>
        <taxon>Pentapetalae</taxon>
        <taxon>Caryophyllales</taxon>
        <taxon>Cactineae</taxon>
        <taxon>Cactaceae</taxon>
        <taxon>Cactoideae</taxon>
        <taxon>Echinocereeae</taxon>
        <taxon>Carnegiea</taxon>
    </lineage>
</organism>
<evidence type="ECO:0000256" key="1">
    <source>
        <dbReference type="ARBA" id="ARBA00004123"/>
    </source>
</evidence>
<evidence type="ECO:0000256" key="5">
    <source>
        <dbReference type="ARBA" id="ARBA00023242"/>
    </source>
</evidence>
<sequence>MASKLITVAPYEAPNQLELSLREAYAVLLPKLTPPLSLTIPSAQEYLNLNRAILYGVLCEPTLAKAHLKCLHAMVNDGYSLFIKLLAPVVDELYVKMLELPKVQLIWVASLMVDVAGIGFDSLLESLLRQIVGGDFSDGNLWLSYETVNLFLSKWDLILDEEPVVLTFALYTYLRLLGDHYRLPHSPRSMELKRKEIRFCIRMLREHFPLCLRIGRDLIRLLQELVHVPEFRALWKDLVLNPASFGAPGFSDISDIYSIRTSSRYISLRITPEMETQLQFLLTQVKLGTQRRHQVWFARKFLFVPERETLICDIVRFICCAYHPSKELLQSDIIPRWAVIGWLLASSTKKYIEANVKLALFYDWLFFNDKVDDVVSVEPAMLLMVNSIPRYMDITQSLLEFLLLLVDNYDLDRKNVILNGVSSAMNTLVRKGVISSFDVLTSCNLFSPFLKRMLLNFVSTVKSITIEEPLPHEYPSRDVPPQTSPRPFIVELRAHPSAGLMASPGNVALVIKPNAVENVVSSAASLGSSGPTTKRHDDLGILIAEIGEGMKKSNKMGQEIVEKILILYLNRSSHEKSGALNPEFVALEVKKKLELAGYKLLAPLDNLPVSVDADDEVQSVTAVIIRTFIFSQHQCFVEMLLSWSRKGLLVRERLLSYAVRLAYEAHLAGYGDNFTGEIDYANMMPLLRSHLKGYFTFLSGSVVHTSGAIAPASKVDKKLISKVINGAFSSYRIMFNHSVDALSKESEISPGKLLLADIMSCSLWKNKNPRALFQVVFSYLSDLARGNEDVILLLVSKLDHVDIVSMQIDLALKRFAILGEDVQNVLHMVRKSICWEPVEQHKLWGLVRSEFSVSEFPVQNLLLDFFFSDDLDPKASGIAVEGLMILCSSRGPTPELVGAVMLLPNDKFPDFVAAILSNWMMTNAAMLFNNIADFFDKLEKKDENIPLDWDGIVINQSAILFLLKYLEAQVLPVLIGVLQYCLGNMDFGFRDLAGESLLSNEDILRCPFLRNINSPASFSFSSSLAFLLPVRGAKGPIFEDGPSFDMAFRLFHGCDGVVPLSGRSYVQSKTLERGPPALQFNPLAAKAATISLSGCGAGGPFSFDAFSGKWKNPKKKPSKKEFSSQGQYGQHKVMSTEWLQTGNCPIPKSYRAVSGVKLKCPPAIVATGAALAQTPFAKNLRTQPLPTKILAIEVLGTAANVLLGIWREHTKFSPACSAAVHAAVPFIAFIAMLRKYVLMPKTAMAFAIGASILDRSLVQGLSDIDSMPKLPENWPLKKLLP</sequence>
<keyword evidence="9" id="KW-1185">Reference proteome</keyword>
<dbReference type="GO" id="GO:0005737">
    <property type="term" value="C:cytoplasm"/>
    <property type="evidence" value="ECO:0007669"/>
    <property type="project" value="UniProtKB-SubCell"/>
</dbReference>
<dbReference type="OrthoDB" id="2021145at2759"/>
<dbReference type="InterPro" id="IPR045334">
    <property type="entry name" value="INTS3"/>
</dbReference>
<evidence type="ECO:0000313" key="9">
    <source>
        <dbReference type="Proteomes" id="UP001153076"/>
    </source>
</evidence>
<dbReference type="InterPro" id="IPR019333">
    <property type="entry name" value="INTS3_N"/>
</dbReference>
<dbReference type="Proteomes" id="UP001153076">
    <property type="component" value="Unassembled WGS sequence"/>
</dbReference>
<evidence type="ECO:0000259" key="7">
    <source>
        <dbReference type="Pfam" id="PF24566"/>
    </source>
</evidence>
<gene>
    <name evidence="8" type="ORF">Cgig2_029815</name>
</gene>
<keyword evidence="4" id="KW-0963">Cytoplasm</keyword>
<dbReference type="PANTHER" id="PTHR13587:SF7">
    <property type="entry name" value="INTEGRATOR COMPLEX SUBUNIT 3"/>
    <property type="match status" value="1"/>
</dbReference>
<protein>
    <recommendedName>
        <fullName evidence="10">Integrator complex subunit 3</fullName>
    </recommendedName>
</protein>
<reference evidence="8" key="1">
    <citation type="submission" date="2022-04" db="EMBL/GenBank/DDBJ databases">
        <title>Carnegiea gigantea Genome sequencing and assembly v2.</title>
        <authorList>
            <person name="Copetti D."/>
            <person name="Sanderson M.J."/>
            <person name="Burquez A."/>
            <person name="Wojciechowski M.F."/>
        </authorList>
    </citation>
    <scope>NUCLEOTIDE SEQUENCE</scope>
    <source>
        <strain evidence="8">SGP5-SGP5p</strain>
        <tissue evidence="8">Aerial part</tissue>
    </source>
</reference>
<evidence type="ECO:0000313" key="8">
    <source>
        <dbReference type="EMBL" id="KAJ8427106.1"/>
    </source>
</evidence>
<dbReference type="EMBL" id="JAKOGI010001191">
    <property type="protein sequence ID" value="KAJ8427106.1"/>
    <property type="molecule type" value="Genomic_DNA"/>
</dbReference>
<dbReference type="Pfam" id="PF24566">
    <property type="entry name" value="HEAT_Ints3_C"/>
    <property type="match status" value="1"/>
</dbReference>
<evidence type="ECO:0000256" key="2">
    <source>
        <dbReference type="ARBA" id="ARBA00004496"/>
    </source>
</evidence>
<dbReference type="GO" id="GO:0005634">
    <property type="term" value="C:nucleus"/>
    <property type="evidence" value="ECO:0007669"/>
    <property type="project" value="UniProtKB-SubCell"/>
</dbReference>
<evidence type="ECO:0008006" key="10">
    <source>
        <dbReference type="Google" id="ProtNLM"/>
    </source>
</evidence>
<name>A0A9Q1GUD1_9CARY</name>
<comment type="caution">
    <text evidence="8">The sequence shown here is derived from an EMBL/GenBank/DDBJ whole genome shotgun (WGS) entry which is preliminary data.</text>
</comment>
<proteinExistence type="inferred from homology"/>
<evidence type="ECO:0000256" key="4">
    <source>
        <dbReference type="ARBA" id="ARBA00022490"/>
    </source>
</evidence>
<dbReference type="PANTHER" id="PTHR13587">
    <property type="entry name" value="INTEGRATOR COMPLEX SUBUNIT 3"/>
    <property type="match status" value="1"/>
</dbReference>